<organism evidence="1 2">
    <name type="scientific">Sulfuracidifex tepidarius</name>
    <dbReference type="NCBI Taxonomy" id="1294262"/>
    <lineage>
        <taxon>Archaea</taxon>
        <taxon>Thermoproteota</taxon>
        <taxon>Thermoprotei</taxon>
        <taxon>Sulfolobales</taxon>
        <taxon>Sulfolobaceae</taxon>
        <taxon>Sulfuracidifex</taxon>
    </lineage>
</organism>
<name>A0A510E1N3_9CREN</name>
<sequence>MNCLIYRKTGCSLQVVNRQEILMDFLSVPYDATMKRAINL</sequence>
<gene>
    <name evidence="1" type="ORF">IC007_0917</name>
</gene>
<dbReference type="RefSeq" id="WP_256202717.1">
    <property type="nucleotide sequence ID" value="NZ_AP018929.1"/>
</dbReference>
<accession>A0A510E1N3</accession>
<protein>
    <submittedName>
        <fullName evidence="1">Uncharacterized protein</fullName>
    </submittedName>
</protein>
<reference evidence="2" key="1">
    <citation type="submission" date="2018-09" db="EMBL/GenBank/DDBJ databases">
        <title>Complete Genome Sequencing of Sulfolobus sp. JCM 16834.</title>
        <authorList>
            <person name="Kato S."/>
            <person name="Itoh T."/>
            <person name="Ohkuma M."/>
        </authorList>
    </citation>
    <scope>NUCLEOTIDE SEQUENCE [LARGE SCALE GENOMIC DNA]</scope>
    <source>
        <strain evidence="2">IC-007</strain>
    </source>
</reference>
<evidence type="ECO:0000313" key="2">
    <source>
        <dbReference type="Proteomes" id="UP000325030"/>
    </source>
</evidence>
<dbReference type="EMBL" id="AP018930">
    <property type="protein sequence ID" value="BBG26409.1"/>
    <property type="molecule type" value="Genomic_DNA"/>
</dbReference>
<dbReference type="GeneID" id="77385749"/>
<dbReference type="Proteomes" id="UP000325030">
    <property type="component" value="Chromosome"/>
</dbReference>
<proteinExistence type="predicted"/>
<dbReference type="AlphaFoldDB" id="A0A510E1N3"/>
<evidence type="ECO:0000313" key="1">
    <source>
        <dbReference type="EMBL" id="BBG26409.1"/>
    </source>
</evidence>